<accession>A0ACC0H161</accession>
<evidence type="ECO:0000313" key="1">
    <source>
        <dbReference type="EMBL" id="KAI8006880.1"/>
    </source>
</evidence>
<comment type="caution">
    <text evidence="1">The sequence shown here is derived from an EMBL/GenBank/DDBJ whole genome shotgun (WGS) entry which is preliminary data.</text>
</comment>
<dbReference type="EMBL" id="CM045764">
    <property type="protein sequence ID" value="KAI8006880.1"/>
    <property type="molecule type" value="Genomic_DNA"/>
</dbReference>
<organism evidence="1 2">
    <name type="scientific">Camellia lanceoleosa</name>
    <dbReference type="NCBI Taxonomy" id="1840588"/>
    <lineage>
        <taxon>Eukaryota</taxon>
        <taxon>Viridiplantae</taxon>
        <taxon>Streptophyta</taxon>
        <taxon>Embryophyta</taxon>
        <taxon>Tracheophyta</taxon>
        <taxon>Spermatophyta</taxon>
        <taxon>Magnoliopsida</taxon>
        <taxon>eudicotyledons</taxon>
        <taxon>Gunneridae</taxon>
        <taxon>Pentapetalae</taxon>
        <taxon>asterids</taxon>
        <taxon>Ericales</taxon>
        <taxon>Theaceae</taxon>
        <taxon>Camellia</taxon>
    </lineage>
</organism>
<gene>
    <name evidence="1" type="ORF">LOK49_LG07G02368</name>
</gene>
<name>A0ACC0H161_9ERIC</name>
<protein>
    <submittedName>
        <fullName evidence="1">Receptor-like serine/threonine-protein kinase SD1-8</fullName>
    </submittedName>
</protein>
<dbReference type="Proteomes" id="UP001060215">
    <property type="component" value="Chromosome 7"/>
</dbReference>
<sequence length="403" mass="45341">MKHQMVCCLEGFEPRDQREWNLGNWTGGCARKMELTSYAYANLTIETTVHCMNWFGALVDLNHNAFIGKDLYDRLHSSDQVSNAKTGDLTPKRRILIAIAAAAISTGLLFISIIGYVLTDNADPQPGMFSEGTDPEGRPGIFVWKQHDPYWRSSVYDYSLSYVRYKSPEFASYFTFIAEGDEIYLTFRVSENLINIRAMLTPRGQAELLLWEQSNNSWVVLWQVPLVKCDFYGYCGPFSSCDANGLHKFCHCLEGFEPKDQKEWKLGNWTGGCTRRMALTCDIGDQFSKLERMKLPDYSISVGNMTTVSQCELECTKNCTCLAYAYTNLRSEAVSCMHCFGDLVDLKGNDINGKDLYVCIHDSDQVGNGKLTHKAEVSLQLQQLPSLLDCFLFAALAMPGGEG</sequence>
<evidence type="ECO:0000313" key="2">
    <source>
        <dbReference type="Proteomes" id="UP001060215"/>
    </source>
</evidence>
<proteinExistence type="predicted"/>
<reference evidence="1 2" key="1">
    <citation type="journal article" date="2022" name="Plant J.">
        <title>Chromosome-level genome of Camellia lanceoleosa provides a valuable resource for understanding genome evolution and self-incompatibility.</title>
        <authorList>
            <person name="Gong W."/>
            <person name="Xiao S."/>
            <person name="Wang L."/>
            <person name="Liao Z."/>
            <person name="Chang Y."/>
            <person name="Mo W."/>
            <person name="Hu G."/>
            <person name="Li W."/>
            <person name="Zhao G."/>
            <person name="Zhu H."/>
            <person name="Hu X."/>
            <person name="Ji K."/>
            <person name="Xiang X."/>
            <person name="Song Q."/>
            <person name="Yuan D."/>
            <person name="Jin S."/>
            <person name="Zhang L."/>
        </authorList>
    </citation>
    <scope>NUCLEOTIDE SEQUENCE [LARGE SCALE GENOMIC DNA]</scope>
    <source>
        <strain evidence="1">SQ_2022a</strain>
    </source>
</reference>
<keyword evidence="2" id="KW-1185">Reference proteome</keyword>